<feature type="compositionally biased region" description="Basic and acidic residues" evidence="14">
    <location>
        <begin position="247"/>
        <end position="261"/>
    </location>
</feature>
<keyword evidence="12" id="KW-0326">Glycosidase</keyword>
<dbReference type="EMBL" id="JAAABM010000005">
    <property type="protein sequence ID" value="KAF7677768.1"/>
    <property type="molecule type" value="Genomic_DNA"/>
</dbReference>
<gene>
    <name evidence="16" type="ORF">GT037_004627</name>
</gene>
<dbReference type="Gene3D" id="3.20.20.300">
    <property type="entry name" value="Glycoside hydrolase, family 3, N-terminal domain"/>
    <property type="match status" value="1"/>
</dbReference>
<comment type="pathway">
    <text evidence="3">Glycan metabolism; cellulose degradation.</text>
</comment>
<dbReference type="PANTHER" id="PTHR42715:SF28">
    <property type="entry name" value="BETA-GLUCOSIDASE L-RELATED"/>
    <property type="match status" value="1"/>
</dbReference>
<evidence type="ECO:0000256" key="3">
    <source>
        <dbReference type="ARBA" id="ARBA00004987"/>
    </source>
</evidence>
<proteinExistence type="inferred from homology"/>
<feature type="region of interest" description="Disordered" evidence="14">
    <location>
        <begin position="229"/>
        <end position="333"/>
    </location>
</feature>
<dbReference type="InterPro" id="IPR026891">
    <property type="entry name" value="Fn3-like"/>
</dbReference>
<dbReference type="Gene3D" id="2.60.40.10">
    <property type="entry name" value="Immunoglobulins"/>
    <property type="match status" value="1"/>
</dbReference>
<evidence type="ECO:0000256" key="11">
    <source>
        <dbReference type="ARBA" id="ARBA00023277"/>
    </source>
</evidence>
<evidence type="ECO:0000256" key="8">
    <source>
        <dbReference type="ARBA" id="ARBA00022801"/>
    </source>
</evidence>
<dbReference type="FunFam" id="3.20.20.300:FF:000002">
    <property type="entry name" value="Probable beta-glucosidase"/>
    <property type="match status" value="1"/>
</dbReference>
<dbReference type="Pfam" id="PF14310">
    <property type="entry name" value="Fn3-like"/>
    <property type="match status" value="1"/>
</dbReference>
<dbReference type="AlphaFoldDB" id="A0A8H7EGM0"/>
<evidence type="ECO:0000259" key="15">
    <source>
        <dbReference type="SMART" id="SM01217"/>
    </source>
</evidence>
<evidence type="ECO:0000313" key="16">
    <source>
        <dbReference type="EMBL" id="KAF7677768.1"/>
    </source>
</evidence>
<evidence type="ECO:0000256" key="9">
    <source>
        <dbReference type="ARBA" id="ARBA00023001"/>
    </source>
</evidence>
<comment type="subcellular location">
    <subcellularLocation>
        <location evidence="2">Secreted</location>
    </subcellularLocation>
</comment>
<evidence type="ECO:0000256" key="10">
    <source>
        <dbReference type="ARBA" id="ARBA00023180"/>
    </source>
</evidence>
<dbReference type="FunFam" id="2.60.40.10:FF:000757">
    <property type="entry name" value="Beta-glucosidase G"/>
    <property type="match status" value="1"/>
</dbReference>
<keyword evidence="10" id="KW-0325">Glycoprotein</keyword>
<protein>
    <recommendedName>
        <fullName evidence="5">beta-glucosidase</fullName>
        <ecNumber evidence="5">3.2.1.21</ecNumber>
    </recommendedName>
</protein>
<dbReference type="InterPro" id="IPR036881">
    <property type="entry name" value="Glyco_hydro_3_C_sf"/>
</dbReference>
<keyword evidence="9" id="KW-0136">Cellulose degradation</keyword>
<dbReference type="FunFam" id="3.40.50.1700:FF:000003">
    <property type="entry name" value="Probable beta-glucosidase"/>
    <property type="match status" value="1"/>
</dbReference>
<dbReference type="InterPro" id="IPR017853">
    <property type="entry name" value="GH"/>
</dbReference>
<evidence type="ECO:0000256" key="14">
    <source>
        <dbReference type="SAM" id="MobiDB-lite"/>
    </source>
</evidence>
<evidence type="ECO:0000256" key="1">
    <source>
        <dbReference type="ARBA" id="ARBA00000448"/>
    </source>
</evidence>
<dbReference type="Gene3D" id="3.40.50.1700">
    <property type="entry name" value="Glycoside hydrolase family 3 C-terminal domain"/>
    <property type="match status" value="1"/>
</dbReference>
<keyword evidence="13" id="KW-0624">Polysaccharide degradation</keyword>
<dbReference type="EC" id="3.2.1.21" evidence="5"/>
<dbReference type="GeneID" id="62202852"/>
<evidence type="ECO:0000256" key="7">
    <source>
        <dbReference type="ARBA" id="ARBA00022729"/>
    </source>
</evidence>
<keyword evidence="7" id="KW-0732">Signal</keyword>
<comment type="caution">
    <text evidence="16">The sequence shown here is derived from an EMBL/GenBank/DDBJ whole genome shotgun (WGS) entry which is preliminary data.</text>
</comment>
<dbReference type="PRINTS" id="PR00133">
    <property type="entry name" value="GLHYDRLASE3"/>
</dbReference>
<dbReference type="InterPro" id="IPR013783">
    <property type="entry name" value="Ig-like_fold"/>
</dbReference>
<dbReference type="InterPro" id="IPR001764">
    <property type="entry name" value="Glyco_hydro_3_N"/>
</dbReference>
<keyword evidence="8 16" id="KW-0378">Hydrolase</keyword>
<evidence type="ECO:0000256" key="6">
    <source>
        <dbReference type="ARBA" id="ARBA00022525"/>
    </source>
</evidence>
<dbReference type="RefSeq" id="XP_038787946.1">
    <property type="nucleotide sequence ID" value="XM_038929674.1"/>
</dbReference>
<feature type="compositionally biased region" description="Low complexity" evidence="14">
    <location>
        <begin position="283"/>
        <end position="293"/>
    </location>
</feature>
<sequence>MDDLEDELDLRFHKGLDPDVYYRCPTSESLEGALRNELDKNAASFIPTDVVTEFIFATASTITIPVTQQLNLNALIQPADHIQSIAAEYALCRDIDGKDRLKVQRAIARSIIKVIQDTDGFKYSERSAQNREGGDGARFRYVCQDSFQNRDRKSNTKKGKSLDSDDGEPEFEKQGPVVLPTYDCGGAIHIKFSLKRDAVNVVYKHNPIHTTREADNGLPALMVTDNGVAATADATEEKQPRKRKRSKKDETEAQSEFRDPDLDMSTFPEGPNPSAKRKSKKGSAVASSTTSRKTSTEKTKARLPASPTGSRKKAPVFEESPPPTHIRAIPSDQSVSKRAVGNWDDAYTKATAALAKLSQSEKIGIVTGVGWQKGPCVGNTKAAGSIGYPSLCLQDGPLGVRYVQGVTAFSAAIHAASTWDIDLIRERGAFLGAEAKQLGVHVQLGPSAGPLGKHANGGRNWEGFGSDPYLQGIMMAETIEGMQEAGVQATAKHWLVNEQELNRETMSSDVPDRVLRELYVWPFMDAVHSNVAAFMCSYNKVNGTWACESDGVMNKLLKDELGHRGYIMSDWNAQHTTTGSANGGMDMTMPGTDFSNGNIFWGPQLQTAINNKQVQQSRLDDMVKRVLAAWYLVGQDKGYPSTSFSSWTIGKHEVGGNHKTNVRATARDGIVLLKNTNAALPFKKPKSIAVIGSDSIVAPKGANACVDRGCNDGTLAMGWGSGSVEFPYLVAPLDAIKTQAQKDGTSITSSPNDNAQQGASAAQNADIAVVCINSDAGEGYITVEGNAGDRKNLDPWHNGNELVKAVAAVNKKTIVVVHSVGPVIMEQWIENPNVVAVVWAGLPGQESGNGLVDILYGAASPSGKLPYTIAKKESDYGTTIASGDDKNWDLFIDYRRFDQQKIEPRFEFGYGLSYTNFTYSDLTVSGKPSAGPATGAKGPGGPVDLFETVATVTAKISNSGGVAGAEVPQLYLGYPSSTNSPPKQLRGFAKLKIEAGASATATFKLRRRDMSFWDESSRKWSVATGEYQIFVGSSSRDVRLTGKITV</sequence>
<reference evidence="16" key="1">
    <citation type="submission" date="2020-01" db="EMBL/GenBank/DDBJ databases">
        <authorList>
            <person name="Feng Z.H.Z."/>
        </authorList>
    </citation>
    <scope>NUCLEOTIDE SEQUENCE</scope>
    <source>
        <strain evidence="16">CBS107.38</strain>
    </source>
</reference>
<dbReference type="GO" id="GO:0005576">
    <property type="term" value="C:extracellular region"/>
    <property type="evidence" value="ECO:0007669"/>
    <property type="project" value="UniProtKB-SubCell"/>
</dbReference>
<dbReference type="Pfam" id="PF01915">
    <property type="entry name" value="Glyco_hydro_3_C"/>
    <property type="match status" value="1"/>
</dbReference>
<name>A0A8H7EGM0_9PLEO</name>
<comment type="similarity">
    <text evidence="4">Belongs to the glycosyl hydrolase 3 family.</text>
</comment>
<evidence type="ECO:0000256" key="2">
    <source>
        <dbReference type="ARBA" id="ARBA00004613"/>
    </source>
</evidence>
<comment type="catalytic activity">
    <reaction evidence="1">
        <text>Hydrolysis of terminal, non-reducing beta-D-glucosyl residues with release of beta-D-glucose.</text>
        <dbReference type="EC" id="3.2.1.21"/>
    </reaction>
</comment>
<accession>A0A8H7EGM0</accession>
<reference evidence="16" key="2">
    <citation type="submission" date="2020-08" db="EMBL/GenBank/DDBJ databases">
        <title>Draft Genome Sequence of Cumin Blight Pathogen Alternaria burnsii.</title>
        <authorList>
            <person name="Feng Z."/>
        </authorList>
    </citation>
    <scope>NUCLEOTIDE SEQUENCE</scope>
    <source>
        <strain evidence="16">CBS107.38</strain>
    </source>
</reference>
<evidence type="ECO:0000256" key="5">
    <source>
        <dbReference type="ARBA" id="ARBA00012744"/>
    </source>
</evidence>
<dbReference type="PANTHER" id="PTHR42715">
    <property type="entry name" value="BETA-GLUCOSIDASE"/>
    <property type="match status" value="1"/>
</dbReference>
<evidence type="ECO:0000256" key="13">
    <source>
        <dbReference type="ARBA" id="ARBA00023326"/>
    </source>
</evidence>
<dbReference type="SMART" id="SM01217">
    <property type="entry name" value="Fn3_like"/>
    <property type="match status" value="1"/>
</dbReference>
<dbReference type="InterPro" id="IPR002772">
    <property type="entry name" value="Glyco_hydro_3_C"/>
</dbReference>
<feature type="region of interest" description="Disordered" evidence="14">
    <location>
        <begin position="149"/>
        <end position="178"/>
    </location>
</feature>
<dbReference type="InterPro" id="IPR050288">
    <property type="entry name" value="Cellulose_deg_GH3"/>
</dbReference>
<organism evidence="16 17">
    <name type="scientific">Alternaria burnsii</name>
    <dbReference type="NCBI Taxonomy" id="1187904"/>
    <lineage>
        <taxon>Eukaryota</taxon>
        <taxon>Fungi</taxon>
        <taxon>Dikarya</taxon>
        <taxon>Ascomycota</taxon>
        <taxon>Pezizomycotina</taxon>
        <taxon>Dothideomycetes</taxon>
        <taxon>Pleosporomycetidae</taxon>
        <taxon>Pleosporales</taxon>
        <taxon>Pleosporineae</taxon>
        <taxon>Pleosporaceae</taxon>
        <taxon>Alternaria</taxon>
        <taxon>Alternaria sect. Alternaria</taxon>
    </lineage>
</organism>
<keyword evidence="11" id="KW-0119">Carbohydrate metabolism</keyword>
<dbReference type="Pfam" id="PF00933">
    <property type="entry name" value="Glyco_hydro_3"/>
    <property type="match status" value="1"/>
</dbReference>
<keyword evidence="17" id="KW-1185">Reference proteome</keyword>
<dbReference type="Proteomes" id="UP000596902">
    <property type="component" value="Unassembled WGS sequence"/>
</dbReference>
<evidence type="ECO:0000313" key="17">
    <source>
        <dbReference type="Proteomes" id="UP000596902"/>
    </source>
</evidence>
<dbReference type="SUPFAM" id="SSF51445">
    <property type="entry name" value="(Trans)glycosidases"/>
    <property type="match status" value="1"/>
</dbReference>
<keyword evidence="6" id="KW-0964">Secreted</keyword>
<dbReference type="GO" id="GO:0030245">
    <property type="term" value="P:cellulose catabolic process"/>
    <property type="evidence" value="ECO:0007669"/>
    <property type="project" value="UniProtKB-KW"/>
</dbReference>
<dbReference type="SUPFAM" id="SSF52279">
    <property type="entry name" value="Beta-D-glucan exohydrolase, C-terminal domain"/>
    <property type="match status" value="1"/>
</dbReference>
<evidence type="ECO:0000256" key="12">
    <source>
        <dbReference type="ARBA" id="ARBA00023295"/>
    </source>
</evidence>
<dbReference type="InterPro" id="IPR036962">
    <property type="entry name" value="Glyco_hydro_3_N_sf"/>
</dbReference>
<feature type="domain" description="Fibronectin type III-like" evidence="15">
    <location>
        <begin position="966"/>
        <end position="1035"/>
    </location>
</feature>
<evidence type="ECO:0000256" key="4">
    <source>
        <dbReference type="ARBA" id="ARBA00005336"/>
    </source>
</evidence>
<dbReference type="GO" id="GO:0008422">
    <property type="term" value="F:beta-glucosidase activity"/>
    <property type="evidence" value="ECO:0007669"/>
    <property type="project" value="UniProtKB-EC"/>
</dbReference>